<comment type="catalytic activity">
    <reaction evidence="18 19">
        <text>alpha-ribazole 5'-phosphate + adenosylcob(III)inamide-GDP = adenosylcob(III)alamin 5'-phosphate + GMP + H(+)</text>
        <dbReference type="Rhea" id="RHEA:23560"/>
        <dbReference type="ChEBI" id="CHEBI:15378"/>
        <dbReference type="ChEBI" id="CHEBI:57918"/>
        <dbReference type="ChEBI" id="CHEBI:58115"/>
        <dbReference type="ChEBI" id="CHEBI:60487"/>
        <dbReference type="ChEBI" id="CHEBI:60493"/>
        <dbReference type="EC" id="2.7.8.26"/>
    </reaction>
</comment>
<dbReference type="HAMAP" id="MF_00719">
    <property type="entry name" value="CobS"/>
    <property type="match status" value="1"/>
</dbReference>
<dbReference type="EMBL" id="AP012204">
    <property type="protein sequence ID" value="BAK33327.1"/>
    <property type="molecule type" value="Genomic_DNA"/>
</dbReference>
<keyword evidence="12 19" id="KW-1133">Transmembrane helix</keyword>
<evidence type="ECO:0000256" key="4">
    <source>
        <dbReference type="ARBA" id="ARBA00010561"/>
    </source>
</evidence>
<feature type="transmembrane region" description="Helical" evidence="19">
    <location>
        <begin position="139"/>
        <end position="161"/>
    </location>
</feature>
<evidence type="ECO:0000256" key="17">
    <source>
        <dbReference type="ARBA" id="ARBA00048623"/>
    </source>
</evidence>
<keyword evidence="8 19" id="KW-0169">Cobalamin biosynthesis</keyword>
<dbReference type="KEGG" id="mph:MLP_03130"/>
<evidence type="ECO:0000256" key="16">
    <source>
        <dbReference type="ARBA" id="ARBA00032853"/>
    </source>
</evidence>
<feature type="transmembrane region" description="Helical" evidence="19">
    <location>
        <begin position="110"/>
        <end position="133"/>
    </location>
</feature>
<dbReference type="STRING" id="1032480.MLP_03130"/>
<keyword evidence="11 19" id="KW-0460">Magnesium</keyword>
<dbReference type="PANTHER" id="PTHR34148">
    <property type="entry name" value="ADENOSYLCOBINAMIDE-GDP RIBAZOLETRANSFERASE"/>
    <property type="match status" value="1"/>
</dbReference>
<dbReference type="RefSeq" id="WP_013861216.1">
    <property type="nucleotide sequence ID" value="NC_015635.1"/>
</dbReference>
<evidence type="ECO:0000256" key="15">
    <source>
        <dbReference type="ARBA" id="ARBA00032605"/>
    </source>
</evidence>
<keyword evidence="9 19" id="KW-0808">Transferase</keyword>
<comment type="subcellular location">
    <subcellularLocation>
        <location evidence="2 19">Cell membrane</location>
        <topology evidence="2 19">Multi-pass membrane protein</topology>
    </subcellularLocation>
</comment>
<dbReference type="HOGENOM" id="CLU_057426_0_1_11"/>
<dbReference type="EC" id="2.7.8.26" evidence="5 19"/>
<keyword evidence="13 19" id="KW-0472">Membrane</keyword>
<dbReference type="GO" id="GO:0005886">
    <property type="term" value="C:plasma membrane"/>
    <property type="evidence" value="ECO:0007669"/>
    <property type="project" value="UniProtKB-SubCell"/>
</dbReference>
<name>F5XJ01_MICPN</name>
<evidence type="ECO:0000313" key="21">
    <source>
        <dbReference type="Proteomes" id="UP000007947"/>
    </source>
</evidence>
<comment type="pathway">
    <text evidence="3 19">Cofactor biosynthesis; adenosylcobalamin biosynthesis; adenosylcobalamin from cob(II)yrinate a,c-diamide: step 7/7.</text>
</comment>
<evidence type="ECO:0000256" key="7">
    <source>
        <dbReference type="ARBA" id="ARBA00022475"/>
    </source>
</evidence>
<evidence type="ECO:0000256" key="5">
    <source>
        <dbReference type="ARBA" id="ARBA00013200"/>
    </source>
</evidence>
<evidence type="ECO:0000256" key="18">
    <source>
        <dbReference type="ARBA" id="ARBA00049504"/>
    </source>
</evidence>
<evidence type="ECO:0000256" key="11">
    <source>
        <dbReference type="ARBA" id="ARBA00022842"/>
    </source>
</evidence>
<dbReference type="OrthoDB" id="9794223at2"/>
<evidence type="ECO:0000256" key="1">
    <source>
        <dbReference type="ARBA" id="ARBA00001946"/>
    </source>
</evidence>
<gene>
    <name evidence="20" type="primary">cobV</name>
    <name evidence="19 20" type="synonym">cobS</name>
    <name evidence="20" type="ordered locus">MLP_03130</name>
</gene>
<dbReference type="GO" id="GO:0008818">
    <property type="term" value="F:cobalamin 5'-phosphate synthase activity"/>
    <property type="evidence" value="ECO:0007669"/>
    <property type="project" value="UniProtKB-UniRule"/>
</dbReference>
<comment type="function">
    <text evidence="14 19">Joins adenosylcobinamide-GDP and alpha-ribazole to generate adenosylcobalamin (Ado-cobalamin). Also synthesizes adenosylcobalamin 5'-phosphate from adenosylcobinamide-GDP and alpha-ribazole 5'-phosphate.</text>
</comment>
<dbReference type="PANTHER" id="PTHR34148:SF1">
    <property type="entry name" value="ADENOSYLCOBINAMIDE-GDP RIBAZOLETRANSFERASE"/>
    <property type="match status" value="1"/>
</dbReference>
<evidence type="ECO:0000256" key="10">
    <source>
        <dbReference type="ARBA" id="ARBA00022692"/>
    </source>
</evidence>
<organism evidence="20 21">
    <name type="scientific">Microlunatus phosphovorus (strain ATCC 700054 / DSM 10555 / JCM 9379 / NBRC 101784 / NCIMB 13414 / VKM Ac-1990 / NM-1)</name>
    <dbReference type="NCBI Taxonomy" id="1032480"/>
    <lineage>
        <taxon>Bacteria</taxon>
        <taxon>Bacillati</taxon>
        <taxon>Actinomycetota</taxon>
        <taxon>Actinomycetes</taxon>
        <taxon>Propionibacteriales</taxon>
        <taxon>Propionibacteriaceae</taxon>
        <taxon>Microlunatus</taxon>
    </lineage>
</organism>
<feature type="transmembrane region" description="Helical" evidence="19">
    <location>
        <begin position="173"/>
        <end position="198"/>
    </location>
</feature>
<feature type="transmembrane region" description="Helical" evidence="19">
    <location>
        <begin position="33"/>
        <end position="56"/>
    </location>
</feature>
<protein>
    <recommendedName>
        <fullName evidence="6 19">Adenosylcobinamide-GDP ribazoletransferase</fullName>
        <ecNumber evidence="5 19">2.7.8.26</ecNumber>
    </recommendedName>
    <alternativeName>
        <fullName evidence="16 19">Cobalamin synthase</fullName>
    </alternativeName>
    <alternativeName>
        <fullName evidence="15 19">Cobalamin-5'-phosphate synthase</fullName>
    </alternativeName>
</protein>
<evidence type="ECO:0000313" key="20">
    <source>
        <dbReference type="EMBL" id="BAK33327.1"/>
    </source>
</evidence>
<feature type="transmembrane region" description="Helical" evidence="19">
    <location>
        <begin position="204"/>
        <end position="224"/>
    </location>
</feature>
<dbReference type="eggNOG" id="COG0368">
    <property type="taxonomic scope" value="Bacteria"/>
</dbReference>
<evidence type="ECO:0000256" key="8">
    <source>
        <dbReference type="ARBA" id="ARBA00022573"/>
    </source>
</evidence>
<evidence type="ECO:0000256" key="14">
    <source>
        <dbReference type="ARBA" id="ARBA00025228"/>
    </source>
</evidence>
<keyword evidence="10 19" id="KW-0812">Transmembrane</keyword>
<dbReference type="Proteomes" id="UP000007947">
    <property type="component" value="Chromosome"/>
</dbReference>
<evidence type="ECO:0000256" key="3">
    <source>
        <dbReference type="ARBA" id="ARBA00004663"/>
    </source>
</evidence>
<comment type="cofactor">
    <cofactor evidence="1 19">
        <name>Mg(2+)</name>
        <dbReference type="ChEBI" id="CHEBI:18420"/>
    </cofactor>
</comment>
<comment type="similarity">
    <text evidence="4 19">Belongs to the CobS family.</text>
</comment>
<dbReference type="Pfam" id="PF02654">
    <property type="entry name" value="CobS"/>
    <property type="match status" value="1"/>
</dbReference>
<evidence type="ECO:0000256" key="2">
    <source>
        <dbReference type="ARBA" id="ARBA00004651"/>
    </source>
</evidence>
<keyword evidence="21" id="KW-1185">Reference proteome</keyword>
<evidence type="ECO:0000256" key="9">
    <source>
        <dbReference type="ARBA" id="ARBA00022679"/>
    </source>
</evidence>
<evidence type="ECO:0000256" key="6">
    <source>
        <dbReference type="ARBA" id="ARBA00015850"/>
    </source>
</evidence>
<dbReference type="InterPro" id="IPR003805">
    <property type="entry name" value="CobS"/>
</dbReference>
<dbReference type="AlphaFoldDB" id="F5XJ01"/>
<dbReference type="GO" id="GO:0051073">
    <property type="term" value="F:adenosylcobinamide-GDP ribazoletransferase activity"/>
    <property type="evidence" value="ECO:0007669"/>
    <property type="project" value="UniProtKB-UniRule"/>
</dbReference>
<feature type="transmembrane region" description="Helical" evidence="19">
    <location>
        <begin position="236"/>
        <end position="255"/>
    </location>
</feature>
<sequence>MSWVSAWRLAVGTLTVIPVQPPSRVDRTVAGHAMLLAPLAVLPLAAVTAGIGWLAGLTAWPAPLPGLLVVAVLALGTRALHLDGLADTVDGLGSGREQDRALEIMRHGDVGPMGVVAVVLVVGVQAVAATTLLNSVSDAVLLMIVIAISRSSLLTGCRAGVPAARPGGLGSAVAGSVSTPLGIGVGGVAAAILIGAVIATGRPWWAGLLAVAAATLVTFAVVRLAVRRLGGITGDVLGATVELTLTVLLLGITLAPI</sequence>
<dbReference type="UniPathway" id="UPA00148">
    <property type="reaction ID" value="UER00238"/>
</dbReference>
<evidence type="ECO:0000256" key="12">
    <source>
        <dbReference type="ARBA" id="ARBA00022989"/>
    </source>
</evidence>
<keyword evidence="7 19" id="KW-1003">Cell membrane</keyword>
<dbReference type="GO" id="GO:0009236">
    <property type="term" value="P:cobalamin biosynthetic process"/>
    <property type="evidence" value="ECO:0007669"/>
    <property type="project" value="UniProtKB-UniRule"/>
</dbReference>
<proteinExistence type="inferred from homology"/>
<evidence type="ECO:0000256" key="13">
    <source>
        <dbReference type="ARBA" id="ARBA00023136"/>
    </source>
</evidence>
<comment type="catalytic activity">
    <reaction evidence="17 19">
        <text>alpha-ribazole + adenosylcob(III)inamide-GDP = adenosylcob(III)alamin + GMP + H(+)</text>
        <dbReference type="Rhea" id="RHEA:16049"/>
        <dbReference type="ChEBI" id="CHEBI:10329"/>
        <dbReference type="ChEBI" id="CHEBI:15378"/>
        <dbReference type="ChEBI" id="CHEBI:18408"/>
        <dbReference type="ChEBI" id="CHEBI:58115"/>
        <dbReference type="ChEBI" id="CHEBI:60487"/>
        <dbReference type="EC" id="2.7.8.26"/>
    </reaction>
</comment>
<evidence type="ECO:0000256" key="19">
    <source>
        <dbReference type="HAMAP-Rule" id="MF_00719"/>
    </source>
</evidence>
<accession>F5XJ01</accession>
<reference evidence="20 21" key="1">
    <citation type="submission" date="2011-05" db="EMBL/GenBank/DDBJ databases">
        <title>Whole genome sequence of Microlunatus phosphovorus NM-1.</title>
        <authorList>
            <person name="Hosoyama A."/>
            <person name="Sasaki K."/>
            <person name="Harada T."/>
            <person name="Igarashi R."/>
            <person name="Kawakoshi A."/>
            <person name="Sasagawa M."/>
            <person name="Fukada J."/>
            <person name="Nakamura S."/>
            <person name="Katano Y."/>
            <person name="Hanada S."/>
            <person name="Kamagata Y."/>
            <person name="Nakamura N."/>
            <person name="Yamazaki S."/>
            <person name="Fujita N."/>
        </authorList>
    </citation>
    <scope>NUCLEOTIDE SEQUENCE [LARGE SCALE GENOMIC DNA]</scope>
    <source>
        <strain evidence="21">ATCC 700054 / DSM 10555 / JCM 9379 / NBRC 101784 / NCIMB 13414 / VKM Ac-1990 / NM-1</strain>
    </source>
</reference>